<dbReference type="EMBL" id="CP006905">
    <property type="protein sequence ID" value="AIY84686.1"/>
    <property type="molecule type" value="Genomic_DNA"/>
</dbReference>
<feature type="compositionally biased region" description="Low complexity" evidence="1">
    <location>
        <begin position="25"/>
        <end position="44"/>
    </location>
</feature>
<accession>A0A0A7G0S6</accession>
<reference evidence="2 3" key="1">
    <citation type="journal article" date="2015" name="Infect. Genet. Evol.">
        <title>Genomic sequences of six botulinum neurotoxin-producing strains representing three clostridial species illustrate the mobility and diversity of botulinum neurotoxin genes.</title>
        <authorList>
            <person name="Smith T.J."/>
            <person name="Hill K.K."/>
            <person name="Xie G."/>
            <person name="Foley B.T."/>
            <person name="Williamson C.H."/>
            <person name="Foster J.T."/>
            <person name="Johnson S.L."/>
            <person name="Chertkov O."/>
            <person name="Teshima H."/>
            <person name="Gibbons H.S."/>
            <person name="Johnsky L.A."/>
            <person name="Karavis M.A."/>
            <person name="Smith L.A."/>
        </authorList>
    </citation>
    <scope>NUCLEOTIDE SEQUENCE [LARGE SCALE GENOMIC DNA]</scope>
    <source>
        <strain evidence="2">Sullivan</strain>
    </source>
</reference>
<keyword evidence="3" id="KW-1185">Reference proteome</keyword>
<proteinExistence type="predicted"/>
<sequence>MGKNKPNNQNAGQLSANKVKSYKQNYDNKNTYNEQNNNNKNSFK</sequence>
<dbReference type="HOGENOM" id="CLU_3214313_0_0_9"/>
<gene>
    <name evidence="2" type="ORF">U729_2698</name>
</gene>
<dbReference type="Proteomes" id="UP000030635">
    <property type="component" value="Chromosome"/>
</dbReference>
<evidence type="ECO:0000256" key="1">
    <source>
        <dbReference type="SAM" id="MobiDB-lite"/>
    </source>
</evidence>
<dbReference type="GeneID" id="74354617"/>
<organism evidence="2 3">
    <name type="scientific">Clostridium baratii str. Sullivan</name>
    <dbReference type="NCBI Taxonomy" id="1415775"/>
    <lineage>
        <taxon>Bacteria</taxon>
        <taxon>Bacillati</taxon>
        <taxon>Bacillota</taxon>
        <taxon>Clostridia</taxon>
        <taxon>Eubacteriales</taxon>
        <taxon>Clostridiaceae</taxon>
        <taxon>Clostridium</taxon>
    </lineage>
</organism>
<evidence type="ECO:0000313" key="3">
    <source>
        <dbReference type="Proteomes" id="UP000030635"/>
    </source>
</evidence>
<feature type="region of interest" description="Disordered" evidence="1">
    <location>
        <begin position="1"/>
        <end position="44"/>
    </location>
</feature>
<dbReference type="KEGG" id="cbv:U729_2698"/>
<name>A0A0A7G0S6_9CLOT</name>
<protein>
    <submittedName>
        <fullName evidence="2">Uncharacterized protein</fullName>
    </submittedName>
</protein>
<feature type="compositionally biased region" description="Polar residues" evidence="1">
    <location>
        <begin position="1"/>
        <end position="24"/>
    </location>
</feature>
<dbReference type="AlphaFoldDB" id="A0A0A7G0S6"/>
<dbReference type="STRING" id="1561.NPD11_330"/>
<dbReference type="RefSeq" id="WP_257792208.1">
    <property type="nucleotide sequence ID" value="NZ_CP006905.1"/>
</dbReference>
<evidence type="ECO:0000313" key="2">
    <source>
        <dbReference type="EMBL" id="AIY84686.1"/>
    </source>
</evidence>